<gene>
    <name evidence="2" type="ORF">FBQ73_03720</name>
</gene>
<accession>A0A6C1KKJ2</accession>
<evidence type="ECO:0000256" key="1">
    <source>
        <dbReference type="SAM" id="MobiDB-lite"/>
    </source>
</evidence>
<dbReference type="Proteomes" id="UP000305131">
    <property type="component" value="Unassembled WGS sequence"/>
</dbReference>
<name>A0A6C1KKJ2_XANAU</name>
<dbReference type="OrthoDB" id="5567017at2"/>
<dbReference type="AlphaFoldDB" id="A0A6C1KKJ2"/>
<evidence type="ECO:0000313" key="2">
    <source>
        <dbReference type="EMBL" id="TLX44321.1"/>
    </source>
</evidence>
<sequence length="197" mass="22033">MKWVARAWSTKWPIRRLADLTLATLVVAALGVLAALGARIGWHAMENRTIAALAEGRDVPVPETAAPRLLLARAHFLMVRDRLDEAQPFVDRLARADQTELAVAALYDLANARLARAISHLEQTQIDPAIPLVRLAKAGYRAALVRDPGFWDAKYNLDIAMRLIRDFPQIEQEEHDDAQETPKRLWTDLPGLPRGLP</sequence>
<dbReference type="GeneID" id="95772563"/>
<reference evidence="2 3" key="1">
    <citation type="submission" date="2019-05" db="EMBL/GenBank/DDBJ databases">
        <authorList>
            <person name="Zhou X."/>
        </authorList>
    </citation>
    <scope>NUCLEOTIDE SEQUENCE [LARGE SCALE GENOMIC DNA]</scope>
    <source>
        <strain evidence="2 3">DSM 432</strain>
    </source>
</reference>
<organism evidence="2 3">
    <name type="scientific">Xanthobacter autotrophicus</name>
    <dbReference type="NCBI Taxonomy" id="280"/>
    <lineage>
        <taxon>Bacteria</taxon>
        <taxon>Pseudomonadati</taxon>
        <taxon>Pseudomonadota</taxon>
        <taxon>Alphaproteobacteria</taxon>
        <taxon>Hyphomicrobiales</taxon>
        <taxon>Xanthobacteraceae</taxon>
        <taxon>Xanthobacter</taxon>
    </lineage>
</organism>
<proteinExistence type="predicted"/>
<evidence type="ECO:0008006" key="4">
    <source>
        <dbReference type="Google" id="ProtNLM"/>
    </source>
</evidence>
<dbReference type="RefSeq" id="WP_138398172.1">
    <property type="nucleotide sequence ID" value="NZ_JBAFVI010000015.1"/>
</dbReference>
<protein>
    <recommendedName>
        <fullName evidence="4">MxaK protein</fullName>
    </recommendedName>
</protein>
<feature type="region of interest" description="Disordered" evidence="1">
    <location>
        <begin position="173"/>
        <end position="197"/>
    </location>
</feature>
<comment type="caution">
    <text evidence="2">The sequence shown here is derived from an EMBL/GenBank/DDBJ whole genome shotgun (WGS) entry which is preliminary data.</text>
</comment>
<dbReference type="EMBL" id="VAUP01000010">
    <property type="protein sequence ID" value="TLX44321.1"/>
    <property type="molecule type" value="Genomic_DNA"/>
</dbReference>
<evidence type="ECO:0000313" key="3">
    <source>
        <dbReference type="Proteomes" id="UP000305131"/>
    </source>
</evidence>